<gene>
    <name evidence="2" type="ORF">ILYODFUR_034741</name>
</gene>
<feature type="region of interest" description="Disordered" evidence="1">
    <location>
        <begin position="1"/>
        <end position="35"/>
    </location>
</feature>
<reference evidence="2 3" key="1">
    <citation type="submission" date="2021-06" db="EMBL/GenBank/DDBJ databases">
        <authorList>
            <person name="Palmer J.M."/>
        </authorList>
    </citation>
    <scope>NUCLEOTIDE SEQUENCE [LARGE SCALE GENOMIC DNA]</scope>
    <source>
        <strain evidence="3">if_2019</strain>
        <tissue evidence="2">Muscle</tissue>
    </source>
</reference>
<evidence type="ECO:0000313" key="2">
    <source>
        <dbReference type="EMBL" id="MEQ2234765.1"/>
    </source>
</evidence>
<organism evidence="2 3">
    <name type="scientific">Ilyodon furcidens</name>
    <name type="common">goldbreast splitfin</name>
    <dbReference type="NCBI Taxonomy" id="33524"/>
    <lineage>
        <taxon>Eukaryota</taxon>
        <taxon>Metazoa</taxon>
        <taxon>Chordata</taxon>
        <taxon>Craniata</taxon>
        <taxon>Vertebrata</taxon>
        <taxon>Euteleostomi</taxon>
        <taxon>Actinopterygii</taxon>
        <taxon>Neopterygii</taxon>
        <taxon>Teleostei</taxon>
        <taxon>Neoteleostei</taxon>
        <taxon>Acanthomorphata</taxon>
        <taxon>Ovalentaria</taxon>
        <taxon>Atherinomorphae</taxon>
        <taxon>Cyprinodontiformes</taxon>
        <taxon>Goodeidae</taxon>
        <taxon>Ilyodon</taxon>
    </lineage>
</organism>
<evidence type="ECO:0000256" key="1">
    <source>
        <dbReference type="SAM" id="MobiDB-lite"/>
    </source>
</evidence>
<dbReference type="Proteomes" id="UP001482620">
    <property type="component" value="Unassembled WGS sequence"/>
</dbReference>
<keyword evidence="3" id="KW-1185">Reference proteome</keyword>
<protein>
    <submittedName>
        <fullName evidence="2">Uncharacterized protein</fullName>
    </submittedName>
</protein>
<name>A0ABV0TPD2_9TELE</name>
<sequence>MMIESSGSDEINSSDNHLQDEEMQQNGSLRGSRSSYSRGFMVRTKVSPGIHASFPSSVLGLLASKPLSQAVL</sequence>
<accession>A0ABV0TPD2</accession>
<comment type="caution">
    <text evidence="2">The sequence shown here is derived from an EMBL/GenBank/DDBJ whole genome shotgun (WGS) entry which is preliminary data.</text>
</comment>
<dbReference type="EMBL" id="JAHRIQ010041118">
    <property type="protein sequence ID" value="MEQ2234765.1"/>
    <property type="molecule type" value="Genomic_DNA"/>
</dbReference>
<evidence type="ECO:0000313" key="3">
    <source>
        <dbReference type="Proteomes" id="UP001482620"/>
    </source>
</evidence>
<proteinExistence type="predicted"/>
<feature type="compositionally biased region" description="Polar residues" evidence="1">
    <location>
        <begin position="1"/>
        <end position="16"/>
    </location>
</feature>